<gene>
    <name evidence="1" type="primary">P0417F02.23</name>
</gene>
<evidence type="ECO:0000313" key="1">
    <source>
        <dbReference type="EMBL" id="BAC84188.1"/>
    </source>
</evidence>
<proteinExistence type="predicted"/>
<name>Q6Z385_ORYSJ</name>
<accession>Q6Z385</accession>
<sequence length="145" mass="15555">MLALRGRAVCLNFANPAWLLAVPPLATLRSAADVSSSGSRRRCLCFHSPSTPCPPHPLRPACHPLRPRPSPIAVVALSPVRASSPRARVPACCRPRVASSRPAPTSCACHRPHLRVRLGHAAVLATASGPVRVRVRRRPRLLQCA</sequence>
<reference evidence="2" key="1">
    <citation type="journal article" date="2005" name="Nature">
        <title>The map-based sequence of the rice genome.</title>
        <authorList>
            <consortium name="International rice genome sequencing project (IRGSP)"/>
            <person name="Matsumoto T."/>
            <person name="Wu J."/>
            <person name="Kanamori H."/>
            <person name="Katayose Y."/>
            <person name="Fujisawa M."/>
            <person name="Namiki N."/>
            <person name="Mizuno H."/>
            <person name="Yamamoto K."/>
            <person name="Antonio B.A."/>
            <person name="Baba T."/>
            <person name="Sakata K."/>
            <person name="Nagamura Y."/>
            <person name="Aoki H."/>
            <person name="Arikawa K."/>
            <person name="Arita K."/>
            <person name="Bito T."/>
            <person name="Chiden Y."/>
            <person name="Fujitsuka N."/>
            <person name="Fukunaka R."/>
            <person name="Hamada M."/>
            <person name="Harada C."/>
            <person name="Hayashi A."/>
            <person name="Hijishita S."/>
            <person name="Honda M."/>
            <person name="Hosokawa S."/>
            <person name="Ichikawa Y."/>
            <person name="Idonuma A."/>
            <person name="Iijima M."/>
            <person name="Ikeda M."/>
            <person name="Ikeno M."/>
            <person name="Ito K."/>
            <person name="Ito S."/>
            <person name="Ito T."/>
            <person name="Ito Y."/>
            <person name="Ito Y."/>
            <person name="Iwabuchi A."/>
            <person name="Kamiya K."/>
            <person name="Karasawa W."/>
            <person name="Kurita K."/>
            <person name="Katagiri S."/>
            <person name="Kikuta A."/>
            <person name="Kobayashi H."/>
            <person name="Kobayashi N."/>
            <person name="Machita K."/>
            <person name="Maehara T."/>
            <person name="Masukawa M."/>
            <person name="Mizubayashi T."/>
            <person name="Mukai Y."/>
            <person name="Nagasaki H."/>
            <person name="Nagata Y."/>
            <person name="Naito S."/>
            <person name="Nakashima M."/>
            <person name="Nakama Y."/>
            <person name="Nakamichi Y."/>
            <person name="Nakamura M."/>
            <person name="Meguro A."/>
            <person name="Negishi M."/>
            <person name="Ohta I."/>
            <person name="Ohta T."/>
            <person name="Okamoto M."/>
            <person name="Ono N."/>
            <person name="Saji S."/>
            <person name="Sakaguchi M."/>
            <person name="Sakai K."/>
            <person name="Shibata M."/>
            <person name="Shimokawa T."/>
            <person name="Song J."/>
            <person name="Takazaki Y."/>
            <person name="Terasawa K."/>
            <person name="Tsugane M."/>
            <person name="Tsuji K."/>
            <person name="Ueda S."/>
            <person name="Waki K."/>
            <person name="Yamagata H."/>
            <person name="Yamamoto M."/>
            <person name="Yamamoto S."/>
            <person name="Yamane H."/>
            <person name="Yoshiki S."/>
            <person name="Yoshihara R."/>
            <person name="Yukawa K."/>
            <person name="Zhong H."/>
            <person name="Yano M."/>
            <person name="Yuan Q."/>
            <person name="Ouyang S."/>
            <person name="Liu J."/>
            <person name="Jones K.M."/>
            <person name="Gansberger K."/>
            <person name="Moffat K."/>
            <person name="Hill J."/>
            <person name="Bera J."/>
            <person name="Fadrosh D."/>
            <person name="Jin S."/>
            <person name="Johri S."/>
            <person name="Kim M."/>
            <person name="Overton L."/>
            <person name="Reardon M."/>
            <person name="Tsitrin T."/>
            <person name="Vuong H."/>
            <person name="Weaver B."/>
            <person name="Ciecko A."/>
            <person name="Tallon L."/>
            <person name="Jackson J."/>
            <person name="Pai G."/>
            <person name="Aken S.V."/>
            <person name="Utterback T."/>
            <person name="Reidmuller S."/>
            <person name="Feldblyum T."/>
            <person name="Hsiao J."/>
            <person name="Zismann V."/>
            <person name="Iobst S."/>
            <person name="de Vazeille A.R."/>
            <person name="Buell C.R."/>
            <person name="Ying K."/>
            <person name="Li Y."/>
            <person name="Lu T."/>
            <person name="Huang Y."/>
            <person name="Zhao Q."/>
            <person name="Feng Q."/>
            <person name="Zhang L."/>
            <person name="Zhu J."/>
            <person name="Weng Q."/>
            <person name="Mu J."/>
            <person name="Lu Y."/>
            <person name="Fan D."/>
            <person name="Liu Y."/>
            <person name="Guan J."/>
            <person name="Zhang Y."/>
            <person name="Yu S."/>
            <person name="Liu X."/>
            <person name="Zhang Y."/>
            <person name="Hong G."/>
            <person name="Han B."/>
            <person name="Choisne N."/>
            <person name="Demange N."/>
            <person name="Orjeda G."/>
            <person name="Samain S."/>
            <person name="Cattolico L."/>
            <person name="Pelletier E."/>
            <person name="Couloux A."/>
            <person name="Segurens B."/>
            <person name="Wincker P."/>
            <person name="D'Hont A."/>
            <person name="Scarpelli C."/>
            <person name="Weissenbach J."/>
            <person name="Salanoubat M."/>
            <person name="Quetier F."/>
            <person name="Yu Y."/>
            <person name="Kim H.R."/>
            <person name="Rambo T."/>
            <person name="Currie J."/>
            <person name="Collura K."/>
            <person name="Luo M."/>
            <person name="Yang T."/>
            <person name="Ammiraju J.S.S."/>
            <person name="Engler F."/>
            <person name="Soderlund C."/>
            <person name="Wing R.A."/>
            <person name="Palmer L.E."/>
            <person name="de la Bastide M."/>
            <person name="Spiegel L."/>
            <person name="Nascimento L."/>
            <person name="Zutavern T."/>
            <person name="O'Shaughnessy A."/>
            <person name="Dike S."/>
            <person name="Dedhia N."/>
            <person name="Preston R."/>
            <person name="Balija V."/>
            <person name="McCombie W.R."/>
            <person name="Chow T."/>
            <person name="Chen H."/>
            <person name="Chung M."/>
            <person name="Chen C."/>
            <person name="Shaw J."/>
            <person name="Wu H."/>
            <person name="Hsiao K."/>
            <person name="Chao Y."/>
            <person name="Chu M."/>
            <person name="Cheng C."/>
            <person name="Hour A."/>
            <person name="Lee P."/>
            <person name="Lin S."/>
            <person name="Lin Y."/>
            <person name="Liou J."/>
            <person name="Liu S."/>
            <person name="Hsing Y."/>
            <person name="Raghuvanshi S."/>
            <person name="Mohanty A."/>
            <person name="Bharti A.K."/>
            <person name="Gaur A."/>
            <person name="Gupta V."/>
            <person name="Kumar D."/>
            <person name="Ravi V."/>
            <person name="Vij S."/>
            <person name="Kapur A."/>
            <person name="Khurana P."/>
            <person name="Khurana P."/>
            <person name="Khurana J.P."/>
            <person name="Tyagi A.K."/>
            <person name="Gaikwad K."/>
            <person name="Singh A."/>
            <person name="Dalal V."/>
            <person name="Srivastava S."/>
            <person name="Dixit A."/>
            <person name="Pal A.K."/>
            <person name="Ghazi I.A."/>
            <person name="Yadav M."/>
            <person name="Pandit A."/>
            <person name="Bhargava A."/>
            <person name="Sureshbabu K."/>
            <person name="Batra K."/>
            <person name="Sharma T.R."/>
            <person name="Mohapatra T."/>
            <person name="Singh N.K."/>
            <person name="Messing J."/>
            <person name="Nelson A.B."/>
            <person name="Fuks G."/>
            <person name="Kavchok S."/>
            <person name="Keizer G."/>
            <person name="Linton E."/>
            <person name="Llaca V."/>
            <person name="Song R."/>
            <person name="Tanyolac B."/>
            <person name="Young S."/>
            <person name="Ho-Il K."/>
            <person name="Hahn J.H."/>
            <person name="Sangsakoo G."/>
            <person name="Vanavichit A."/>
            <person name="de Mattos Luiz.A.T."/>
            <person name="Zimmer P.D."/>
            <person name="Malone G."/>
            <person name="Dellagostin O."/>
            <person name="de Oliveira A.C."/>
            <person name="Bevan M."/>
            <person name="Bancroft I."/>
            <person name="Minx P."/>
            <person name="Cordum H."/>
            <person name="Wilson R."/>
            <person name="Cheng Z."/>
            <person name="Jin W."/>
            <person name="Jiang J."/>
            <person name="Leong S.A."/>
            <person name="Iwama H."/>
            <person name="Gojobori T."/>
            <person name="Itoh T."/>
            <person name="Niimura Y."/>
            <person name="Fujii Y."/>
            <person name="Habara T."/>
            <person name="Sakai H."/>
            <person name="Sato Y."/>
            <person name="Wilson G."/>
            <person name="Kumar K."/>
            <person name="McCouch S."/>
            <person name="Juretic N."/>
            <person name="Hoen D."/>
            <person name="Wright S."/>
            <person name="Bruskiewich R."/>
            <person name="Bureau T."/>
            <person name="Miyao A."/>
            <person name="Hirochika H."/>
            <person name="Nishikawa T."/>
            <person name="Kadowaki K."/>
            <person name="Sugiura M."/>
            <person name="Burr B."/>
            <person name="Sasaki T."/>
        </authorList>
    </citation>
    <scope>NUCLEOTIDE SEQUENCE [LARGE SCALE GENOMIC DNA]</scope>
    <source>
        <strain evidence="2">cv. Nipponbare</strain>
    </source>
</reference>
<evidence type="ECO:0000313" key="2">
    <source>
        <dbReference type="Proteomes" id="UP000000763"/>
    </source>
</evidence>
<protein>
    <submittedName>
        <fullName evidence="1">Uncharacterized protein</fullName>
    </submittedName>
</protein>
<organism evidence="1 2">
    <name type="scientific">Oryza sativa subsp. japonica</name>
    <name type="common">Rice</name>
    <dbReference type="NCBI Taxonomy" id="39947"/>
    <lineage>
        <taxon>Eukaryota</taxon>
        <taxon>Viridiplantae</taxon>
        <taxon>Streptophyta</taxon>
        <taxon>Embryophyta</taxon>
        <taxon>Tracheophyta</taxon>
        <taxon>Spermatophyta</taxon>
        <taxon>Magnoliopsida</taxon>
        <taxon>Liliopsida</taxon>
        <taxon>Poales</taxon>
        <taxon>Poaceae</taxon>
        <taxon>BOP clade</taxon>
        <taxon>Oryzoideae</taxon>
        <taxon>Oryzeae</taxon>
        <taxon>Oryzinae</taxon>
        <taxon>Oryza</taxon>
        <taxon>Oryza sativa</taxon>
    </lineage>
</organism>
<dbReference type="EMBL" id="AP005257">
    <property type="protein sequence ID" value="BAC84188.1"/>
    <property type="molecule type" value="Genomic_DNA"/>
</dbReference>
<dbReference type="AlphaFoldDB" id="Q6Z385"/>
<reference evidence="2" key="2">
    <citation type="journal article" date="2008" name="Nucleic Acids Res.">
        <title>The rice annotation project database (RAP-DB): 2008 update.</title>
        <authorList>
            <consortium name="The rice annotation project (RAP)"/>
        </authorList>
    </citation>
    <scope>GENOME REANNOTATION</scope>
    <source>
        <strain evidence="2">cv. Nipponbare</strain>
    </source>
</reference>
<dbReference type="Proteomes" id="UP000000763">
    <property type="component" value="Chromosome 7"/>
</dbReference>